<dbReference type="Proteomes" id="UP000887575">
    <property type="component" value="Unassembled WGS sequence"/>
</dbReference>
<evidence type="ECO:0000313" key="1">
    <source>
        <dbReference type="Proteomes" id="UP000887575"/>
    </source>
</evidence>
<dbReference type="Pfam" id="PF07801">
    <property type="entry name" value="DUF1647"/>
    <property type="match status" value="1"/>
</dbReference>
<sequence length="354" mass="40982">MDSLATSYQKTLEKKLDGAKALAEWGPGRFVTTNASGLIVENPCVFNGKKFCYRPLGRIGSKTIRLDGLPFSSSLEKYIADLPENSNLSIEKASDRELLEKLTIVTYASENHFDEVKMMLITWRRSQPTVRIVFFSMGLQDTQMKELQTLCNVTVRRLDFDKYPPHVKNFRNYAFKIAVMRESYLEFPFFFIMDTSLRPTVPADFLSFLRASAKKEIHPFAMTHPTNRSNSELTHFGMYAYLDIVKTLNNRRQFEAGSVLIRQDPYSAEILKWAILCAFTKECIDPLERRCNVTRGISSCHQYDQSMLNILTYNALQEFPQWESKVSHWPHDKANKVRRDELWIGDLPKEILCI</sequence>
<dbReference type="PANTHER" id="PTHR31389">
    <property type="entry name" value="LD39211P"/>
    <property type="match status" value="1"/>
</dbReference>
<protein>
    <submittedName>
        <fullName evidence="2">Uncharacterized protein</fullName>
    </submittedName>
</protein>
<evidence type="ECO:0000313" key="2">
    <source>
        <dbReference type="WBParaSite" id="MBELARI_LOCUS14993"/>
    </source>
</evidence>
<dbReference type="InterPro" id="IPR029044">
    <property type="entry name" value="Nucleotide-diphossugar_trans"/>
</dbReference>
<organism evidence="1 2">
    <name type="scientific">Mesorhabditis belari</name>
    <dbReference type="NCBI Taxonomy" id="2138241"/>
    <lineage>
        <taxon>Eukaryota</taxon>
        <taxon>Metazoa</taxon>
        <taxon>Ecdysozoa</taxon>
        <taxon>Nematoda</taxon>
        <taxon>Chromadorea</taxon>
        <taxon>Rhabditida</taxon>
        <taxon>Rhabditina</taxon>
        <taxon>Rhabditomorpha</taxon>
        <taxon>Rhabditoidea</taxon>
        <taxon>Rhabditidae</taxon>
        <taxon>Mesorhabditinae</taxon>
        <taxon>Mesorhabditis</taxon>
    </lineage>
</organism>
<dbReference type="SUPFAM" id="SSF53448">
    <property type="entry name" value="Nucleotide-diphospho-sugar transferases"/>
    <property type="match status" value="1"/>
</dbReference>
<name>A0AAF3ELR7_9BILA</name>
<keyword evidence="1" id="KW-1185">Reference proteome</keyword>
<dbReference type="AlphaFoldDB" id="A0AAF3ELR7"/>
<dbReference type="InterPro" id="IPR012444">
    <property type="entry name" value="DUF1647"/>
</dbReference>
<proteinExistence type="predicted"/>
<accession>A0AAF3ELR7</accession>
<dbReference type="WBParaSite" id="MBELARI_LOCUS14993">
    <property type="protein sequence ID" value="MBELARI_LOCUS14993"/>
    <property type="gene ID" value="MBELARI_LOCUS14993"/>
</dbReference>
<dbReference type="PANTHER" id="PTHR31389:SF4">
    <property type="entry name" value="LD39211P"/>
    <property type="match status" value="1"/>
</dbReference>
<reference evidence="2" key="1">
    <citation type="submission" date="2024-02" db="UniProtKB">
        <authorList>
            <consortium name="WormBaseParasite"/>
        </authorList>
    </citation>
    <scope>IDENTIFICATION</scope>
</reference>